<proteinExistence type="predicted"/>
<dbReference type="AlphaFoldDB" id="A0AAD7KPH2"/>
<keyword evidence="2" id="KW-0732">Signal</keyword>
<comment type="caution">
    <text evidence="3">The sequence shown here is derived from an EMBL/GenBank/DDBJ whole genome shotgun (WGS) entry which is preliminary data.</text>
</comment>
<evidence type="ECO:0000256" key="2">
    <source>
        <dbReference type="SAM" id="SignalP"/>
    </source>
</evidence>
<evidence type="ECO:0000256" key="1">
    <source>
        <dbReference type="SAM" id="Phobius"/>
    </source>
</evidence>
<protein>
    <submittedName>
        <fullName evidence="3">NHL domain-containing protein</fullName>
    </submittedName>
</protein>
<dbReference type="EMBL" id="JARAOO010000014">
    <property type="protein sequence ID" value="KAJ7943613.1"/>
    <property type="molecule type" value="Genomic_DNA"/>
</dbReference>
<feature type="signal peptide" evidence="2">
    <location>
        <begin position="1"/>
        <end position="23"/>
    </location>
</feature>
<accession>A0AAD7KPH2</accession>
<keyword evidence="1" id="KW-0812">Transmembrane</keyword>
<organism evidence="3 4">
    <name type="scientific">Quillaja saponaria</name>
    <name type="common">Soap bark tree</name>
    <dbReference type="NCBI Taxonomy" id="32244"/>
    <lineage>
        <taxon>Eukaryota</taxon>
        <taxon>Viridiplantae</taxon>
        <taxon>Streptophyta</taxon>
        <taxon>Embryophyta</taxon>
        <taxon>Tracheophyta</taxon>
        <taxon>Spermatophyta</taxon>
        <taxon>Magnoliopsida</taxon>
        <taxon>eudicotyledons</taxon>
        <taxon>Gunneridae</taxon>
        <taxon>Pentapetalae</taxon>
        <taxon>rosids</taxon>
        <taxon>fabids</taxon>
        <taxon>Fabales</taxon>
        <taxon>Quillajaceae</taxon>
        <taxon>Quillaja</taxon>
    </lineage>
</organism>
<feature type="chain" id="PRO_5042005395" evidence="2">
    <location>
        <begin position="24"/>
        <end position="402"/>
    </location>
</feature>
<keyword evidence="1" id="KW-1133">Transmembrane helix</keyword>
<evidence type="ECO:0000313" key="4">
    <source>
        <dbReference type="Proteomes" id="UP001163823"/>
    </source>
</evidence>
<sequence>MASILFTVSFIVFINLASLHVSAELVLEDGYTVTTVIDGHKLRINPHSILPRSGSSEFIVLDLSTSTFYSLSFPIHQENSVKRLSGNGSGGFSDGELGSAQFNKPRSFAVDLKGNVYVADQKNRAIRKISWAGVTTIAGGYSQKPGHEDGPAQNASFSDDFELAFIPGKCALLVSDHGNQLVRQINLKEVDCSESRSSQSALGAVGIWALGLGLSCLAGVVIGIAVRPYIISHEGSRTLHLSETWKHCLISLGKQVLILCSGIKSAVASGSSVYALLMRVLRLGLSHLLLMFRINNISSQTPHKEPVSLLDLDVCSSYEVIKPSKYADQLSDLITSGKDLSYVTDQTTTELYDSQERSSVFPDCHGVDHMIQGNIASFAEAAKDVSLDYGCLASNSGLVKRK</sequence>
<gene>
    <name evidence="3" type="ORF">O6P43_033139</name>
</gene>
<keyword evidence="4" id="KW-1185">Reference proteome</keyword>
<feature type="transmembrane region" description="Helical" evidence="1">
    <location>
        <begin position="247"/>
        <end position="267"/>
    </location>
</feature>
<dbReference type="PANTHER" id="PTHR13833">
    <property type="match status" value="1"/>
</dbReference>
<dbReference type="InterPro" id="IPR011042">
    <property type="entry name" value="6-blade_b-propeller_TolB-like"/>
</dbReference>
<dbReference type="PANTHER" id="PTHR13833:SF71">
    <property type="entry name" value="NHL DOMAIN-CONTAINING PROTEIN"/>
    <property type="match status" value="1"/>
</dbReference>
<name>A0AAD7KPH2_QUISA</name>
<dbReference type="SUPFAM" id="SSF101898">
    <property type="entry name" value="NHL repeat"/>
    <property type="match status" value="1"/>
</dbReference>
<dbReference type="KEGG" id="qsa:O6P43_033139"/>
<dbReference type="Gene3D" id="2.120.10.30">
    <property type="entry name" value="TolB, C-terminal domain"/>
    <property type="match status" value="1"/>
</dbReference>
<reference evidence="3" key="1">
    <citation type="journal article" date="2023" name="Science">
        <title>Elucidation of the pathway for biosynthesis of saponin adjuvants from the soapbark tree.</title>
        <authorList>
            <person name="Reed J."/>
            <person name="Orme A."/>
            <person name="El-Demerdash A."/>
            <person name="Owen C."/>
            <person name="Martin L.B.B."/>
            <person name="Misra R.C."/>
            <person name="Kikuchi S."/>
            <person name="Rejzek M."/>
            <person name="Martin A.C."/>
            <person name="Harkess A."/>
            <person name="Leebens-Mack J."/>
            <person name="Louveau T."/>
            <person name="Stephenson M.J."/>
            <person name="Osbourn A."/>
        </authorList>
    </citation>
    <scope>NUCLEOTIDE SEQUENCE</scope>
    <source>
        <strain evidence="3">S10</strain>
    </source>
</reference>
<keyword evidence="1" id="KW-0472">Membrane</keyword>
<dbReference type="Proteomes" id="UP001163823">
    <property type="component" value="Chromosome 14"/>
</dbReference>
<feature type="transmembrane region" description="Helical" evidence="1">
    <location>
        <begin position="201"/>
        <end position="226"/>
    </location>
</feature>
<evidence type="ECO:0000313" key="3">
    <source>
        <dbReference type="EMBL" id="KAJ7943613.1"/>
    </source>
</evidence>